<evidence type="ECO:0000256" key="7">
    <source>
        <dbReference type="ARBA" id="ARBA00022833"/>
    </source>
</evidence>
<sequence length="679" mass="77858">MWLILLLTSIIWTSNKCYAEKSPESLRTEEGLMMNSFMNKSTNPCDDFYEYACGNWAKNQIIDKSDISFEVHGVVTRKVDKFLEEAILFNNYSSATSGKVQKILKSSEVKKVQRYFSICREQKKSECKPYIEEWGVPGGWPISNSSWSNQTFDWLNITGHLKLVGSESLIDVYVGPHHKDATRNTIYILPAEFPLFKPVTFEENPIVKVVLTKLMLLHFKPFGLDKATLNKTISDILAFESKLANIFPEDSDSADMDEIKDMTLETLQELIPDMDFQKLVNIVSNEVFNRSQEVTIAYPSYFTNLLKLLQETESKVLANFFSYRFCLQIGTTETVEVYCRDEAIKEMGFVLGYIYNTAFNDERTNEDVRAIAQNIKSVFANTVKQVDWMDPDTKKEALSKLDNLLLKVGASNNNTFFDNIKEEFSLINLDPDNYYRSYFNLMAYSNRKLFRTLNKTNERSDSNYNAAMVNAFNDMSKNFILVPPNILQGPIYEFHFPYSVKYGGLGSVVGHEITHSMDGTGRIFDSKGTVREWWTKKSEEEYLNRTKCLQAQYANYTPSSQNSSANTIGESTLDENIADNGGIRLSYQAYKDWYAKNSDEQETLPHLNLTNTQLFFLSFAQFYCEMAKPGAVLVSMLTDEHSLSKNRVIGTLSNFEEFSKEFNCPAGSRMNPTKKCRVW</sequence>
<dbReference type="GO" id="GO:0004222">
    <property type="term" value="F:metalloendopeptidase activity"/>
    <property type="evidence" value="ECO:0007669"/>
    <property type="project" value="InterPro"/>
</dbReference>
<dbReference type="EMBL" id="LR899011">
    <property type="protein sequence ID" value="CAD7084706.1"/>
    <property type="molecule type" value="Genomic_DNA"/>
</dbReference>
<feature type="chain" id="PRO_5030917618" evidence="9">
    <location>
        <begin position="20"/>
        <end position="679"/>
    </location>
</feature>
<accession>A0A7R8YUG6</accession>
<dbReference type="Gene3D" id="1.10.1380.10">
    <property type="entry name" value="Neutral endopeptidase , domain2"/>
    <property type="match status" value="1"/>
</dbReference>
<evidence type="ECO:0000259" key="11">
    <source>
        <dbReference type="Pfam" id="PF05649"/>
    </source>
</evidence>
<evidence type="ECO:0000256" key="2">
    <source>
        <dbReference type="ARBA" id="ARBA00004401"/>
    </source>
</evidence>
<feature type="signal peptide" evidence="9">
    <location>
        <begin position="1"/>
        <end position="19"/>
    </location>
</feature>
<dbReference type="Pfam" id="PF01431">
    <property type="entry name" value="Peptidase_M13"/>
    <property type="match status" value="1"/>
</dbReference>
<dbReference type="Proteomes" id="UP000594454">
    <property type="component" value="Chromosome 3"/>
</dbReference>
<dbReference type="OMA" id="HEITHSM"/>
<dbReference type="InParanoid" id="A0A7R8YUG6"/>
<dbReference type="GO" id="GO:0016485">
    <property type="term" value="P:protein processing"/>
    <property type="evidence" value="ECO:0007669"/>
    <property type="project" value="TreeGrafter"/>
</dbReference>
<evidence type="ECO:0000256" key="1">
    <source>
        <dbReference type="ARBA" id="ARBA00001947"/>
    </source>
</evidence>
<dbReference type="AlphaFoldDB" id="A0A7R8YUG6"/>
<dbReference type="GO" id="GO:0005886">
    <property type="term" value="C:plasma membrane"/>
    <property type="evidence" value="ECO:0007669"/>
    <property type="project" value="UniProtKB-SubCell"/>
</dbReference>
<keyword evidence="7" id="KW-0862">Zinc</keyword>
<feature type="domain" description="Peptidase M13 N-terminal" evidence="11">
    <location>
        <begin position="44"/>
        <end position="409"/>
    </location>
</feature>
<dbReference type="SUPFAM" id="SSF55486">
    <property type="entry name" value="Metalloproteases ('zincins'), catalytic domain"/>
    <property type="match status" value="1"/>
</dbReference>
<feature type="domain" description="Peptidase M13 C-terminal" evidence="10">
    <location>
        <begin position="470"/>
        <end position="678"/>
    </location>
</feature>
<dbReference type="InterPro" id="IPR042089">
    <property type="entry name" value="Peptidase_M13_dom_2"/>
</dbReference>
<comment type="subcellular location">
    <subcellularLocation>
        <location evidence="2">Cell membrane</location>
        <topology evidence="2">Single-pass type II membrane protein</topology>
    </subcellularLocation>
</comment>
<dbReference type="PRINTS" id="PR00786">
    <property type="entry name" value="NEPRILYSIN"/>
</dbReference>
<keyword evidence="13" id="KW-1185">Reference proteome</keyword>
<keyword evidence="6" id="KW-0378">Hydrolase</keyword>
<dbReference type="PANTHER" id="PTHR11733">
    <property type="entry name" value="ZINC METALLOPROTEASE FAMILY M13 NEPRILYSIN-RELATED"/>
    <property type="match status" value="1"/>
</dbReference>
<keyword evidence="4" id="KW-0645">Protease</keyword>
<comment type="similarity">
    <text evidence="3">Belongs to the peptidase M13 family.</text>
</comment>
<dbReference type="GO" id="GO:0046872">
    <property type="term" value="F:metal ion binding"/>
    <property type="evidence" value="ECO:0007669"/>
    <property type="project" value="UniProtKB-KW"/>
</dbReference>
<dbReference type="CDD" id="cd08662">
    <property type="entry name" value="M13"/>
    <property type="match status" value="1"/>
</dbReference>
<evidence type="ECO:0000256" key="6">
    <source>
        <dbReference type="ARBA" id="ARBA00022801"/>
    </source>
</evidence>
<name>A0A7R8YUG6_HERIL</name>
<evidence type="ECO:0000256" key="3">
    <source>
        <dbReference type="ARBA" id="ARBA00007357"/>
    </source>
</evidence>
<dbReference type="OrthoDB" id="7842934at2759"/>
<evidence type="ECO:0000256" key="4">
    <source>
        <dbReference type="ARBA" id="ARBA00022670"/>
    </source>
</evidence>
<dbReference type="InterPro" id="IPR018497">
    <property type="entry name" value="Peptidase_M13_C"/>
</dbReference>
<evidence type="ECO:0000313" key="12">
    <source>
        <dbReference type="EMBL" id="CAD7084706.1"/>
    </source>
</evidence>
<dbReference type="Pfam" id="PF05649">
    <property type="entry name" value="Peptidase_M13_N"/>
    <property type="match status" value="1"/>
</dbReference>
<dbReference type="PANTHER" id="PTHR11733:SF237">
    <property type="entry name" value="NEPRILYSIN-LIKE 4"/>
    <property type="match status" value="1"/>
</dbReference>
<evidence type="ECO:0000256" key="9">
    <source>
        <dbReference type="SAM" id="SignalP"/>
    </source>
</evidence>
<keyword evidence="9" id="KW-0732">Signal</keyword>
<dbReference type="InterPro" id="IPR000718">
    <property type="entry name" value="Peptidase_M13"/>
</dbReference>
<evidence type="ECO:0000313" key="13">
    <source>
        <dbReference type="Proteomes" id="UP000594454"/>
    </source>
</evidence>
<comment type="cofactor">
    <cofactor evidence="1">
        <name>Zn(2+)</name>
        <dbReference type="ChEBI" id="CHEBI:29105"/>
    </cofactor>
</comment>
<dbReference type="PROSITE" id="PS51885">
    <property type="entry name" value="NEPRILYSIN"/>
    <property type="match status" value="1"/>
</dbReference>
<evidence type="ECO:0000259" key="10">
    <source>
        <dbReference type="Pfam" id="PF01431"/>
    </source>
</evidence>
<keyword evidence="8" id="KW-0482">Metalloprotease</keyword>
<dbReference type="Gene3D" id="3.40.390.10">
    <property type="entry name" value="Collagenase (Catalytic Domain)"/>
    <property type="match status" value="1"/>
</dbReference>
<protein>
    <submittedName>
        <fullName evidence="12">Uncharacterized protein</fullName>
    </submittedName>
</protein>
<dbReference type="InterPro" id="IPR024079">
    <property type="entry name" value="MetalloPept_cat_dom_sf"/>
</dbReference>
<evidence type="ECO:0000256" key="8">
    <source>
        <dbReference type="ARBA" id="ARBA00023049"/>
    </source>
</evidence>
<proteinExistence type="inferred from homology"/>
<dbReference type="InterPro" id="IPR008753">
    <property type="entry name" value="Peptidase_M13_N"/>
</dbReference>
<reference evidence="12 13" key="1">
    <citation type="submission" date="2020-11" db="EMBL/GenBank/DDBJ databases">
        <authorList>
            <person name="Wallbank WR R."/>
            <person name="Pardo Diaz C."/>
            <person name="Kozak K."/>
            <person name="Martin S."/>
            <person name="Jiggins C."/>
            <person name="Moest M."/>
            <person name="Warren A I."/>
            <person name="Generalovic N T."/>
            <person name="Byers J.R.P. K."/>
            <person name="Montejo-Kovacevich G."/>
            <person name="Yen C E."/>
        </authorList>
    </citation>
    <scope>NUCLEOTIDE SEQUENCE [LARGE SCALE GENOMIC DNA]</scope>
</reference>
<organism evidence="12 13">
    <name type="scientific">Hermetia illucens</name>
    <name type="common">Black soldier fly</name>
    <dbReference type="NCBI Taxonomy" id="343691"/>
    <lineage>
        <taxon>Eukaryota</taxon>
        <taxon>Metazoa</taxon>
        <taxon>Ecdysozoa</taxon>
        <taxon>Arthropoda</taxon>
        <taxon>Hexapoda</taxon>
        <taxon>Insecta</taxon>
        <taxon>Pterygota</taxon>
        <taxon>Neoptera</taxon>
        <taxon>Endopterygota</taxon>
        <taxon>Diptera</taxon>
        <taxon>Brachycera</taxon>
        <taxon>Stratiomyomorpha</taxon>
        <taxon>Stratiomyidae</taxon>
        <taxon>Hermetiinae</taxon>
        <taxon>Hermetia</taxon>
    </lineage>
</organism>
<gene>
    <name evidence="12" type="ORF">HERILL_LOCUS7587</name>
</gene>
<keyword evidence="5" id="KW-0479">Metal-binding</keyword>
<evidence type="ECO:0000256" key="5">
    <source>
        <dbReference type="ARBA" id="ARBA00022723"/>
    </source>
</evidence>